<evidence type="ECO:0000313" key="21">
    <source>
        <dbReference type="Proteomes" id="UP000254051"/>
    </source>
</evidence>
<dbReference type="InterPro" id="IPR003805">
    <property type="entry name" value="CobS"/>
</dbReference>
<keyword evidence="11 19" id="KW-0460">Magnesium</keyword>
<dbReference type="AlphaFoldDB" id="A0A316A3R0"/>
<proteinExistence type="inferred from homology"/>
<feature type="transmembrane region" description="Helical" evidence="19">
    <location>
        <begin position="135"/>
        <end position="157"/>
    </location>
</feature>
<keyword evidence="10 19" id="KW-0812">Transmembrane</keyword>
<dbReference type="GO" id="GO:0009236">
    <property type="term" value="P:cobalamin biosynthetic process"/>
    <property type="evidence" value="ECO:0007669"/>
    <property type="project" value="UniProtKB-UniRule"/>
</dbReference>
<keyword evidence="7 19" id="KW-1003">Cell membrane</keyword>
<keyword evidence="13 19" id="KW-0472">Membrane</keyword>
<dbReference type="EMBL" id="UHJJ01000001">
    <property type="protein sequence ID" value="SUQ12437.1"/>
    <property type="molecule type" value="Genomic_DNA"/>
</dbReference>
<comment type="similarity">
    <text evidence="4 19">Belongs to the CobS family.</text>
</comment>
<feature type="transmembrane region" description="Helical" evidence="19">
    <location>
        <begin position="61"/>
        <end position="79"/>
    </location>
</feature>
<dbReference type="HAMAP" id="MF_00719">
    <property type="entry name" value="CobS"/>
    <property type="match status" value="1"/>
</dbReference>
<evidence type="ECO:0000256" key="12">
    <source>
        <dbReference type="ARBA" id="ARBA00022989"/>
    </source>
</evidence>
<evidence type="ECO:0000256" key="15">
    <source>
        <dbReference type="ARBA" id="ARBA00032605"/>
    </source>
</evidence>
<comment type="catalytic activity">
    <reaction evidence="18 19">
        <text>alpha-ribazole 5'-phosphate + adenosylcob(III)inamide-GDP = adenosylcob(III)alamin 5'-phosphate + GMP + H(+)</text>
        <dbReference type="Rhea" id="RHEA:23560"/>
        <dbReference type="ChEBI" id="CHEBI:15378"/>
        <dbReference type="ChEBI" id="CHEBI:57918"/>
        <dbReference type="ChEBI" id="CHEBI:58115"/>
        <dbReference type="ChEBI" id="CHEBI:60487"/>
        <dbReference type="ChEBI" id="CHEBI:60493"/>
        <dbReference type="EC" id="2.7.8.26"/>
    </reaction>
</comment>
<comment type="function">
    <text evidence="14 19">Joins adenosylcobinamide-GDP and alpha-ribazole to generate adenosylcobalamin (Ado-cobalamin). Also synthesizes adenosylcobalamin 5'-phosphate from adenosylcobinamide-GDP and alpha-ribazole 5'-phosphate.</text>
</comment>
<accession>A0A316A3R0</accession>
<feature type="transmembrane region" description="Helical" evidence="19">
    <location>
        <begin position="202"/>
        <end position="218"/>
    </location>
</feature>
<dbReference type="Proteomes" id="UP000254051">
    <property type="component" value="Unassembled WGS sequence"/>
</dbReference>
<feature type="transmembrane region" description="Helical" evidence="19">
    <location>
        <begin position="31"/>
        <end position="55"/>
    </location>
</feature>
<dbReference type="PANTHER" id="PTHR34148:SF1">
    <property type="entry name" value="ADENOSYLCOBINAMIDE-GDP RIBAZOLETRANSFERASE"/>
    <property type="match status" value="1"/>
</dbReference>
<evidence type="ECO:0000256" key="7">
    <source>
        <dbReference type="ARBA" id="ARBA00022475"/>
    </source>
</evidence>
<comment type="subcellular location">
    <subcellularLocation>
        <location evidence="2 19">Cell membrane</location>
        <topology evidence="2 19">Multi-pass membrane protein</topology>
    </subcellularLocation>
</comment>
<evidence type="ECO:0000313" key="20">
    <source>
        <dbReference type="EMBL" id="SUQ12437.1"/>
    </source>
</evidence>
<evidence type="ECO:0000256" key="11">
    <source>
        <dbReference type="ARBA" id="ARBA00022842"/>
    </source>
</evidence>
<dbReference type="GO" id="GO:0008818">
    <property type="term" value="F:cobalamin 5'-phosphate synthase activity"/>
    <property type="evidence" value="ECO:0007669"/>
    <property type="project" value="UniProtKB-UniRule"/>
</dbReference>
<evidence type="ECO:0000256" key="17">
    <source>
        <dbReference type="ARBA" id="ARBA00048623"/>
    </source>
</evidence>
<dbReference type="UniPathway" id="UPA00148">
    <property type="reaction ID" value="UER00238"/>
</dbReference>
<comment type="pathway">
    <text evidence="3 19">Cofactor biosynthesis; adenosylcobalamin biosynthesis; adenosylcobalamin from cob(II)yrinate a,c-diamide: step 7/7.</text>
</comment>
<reference evidence="21" key="1">
    <citation type="submission" date="2017-07" db="EMBL/GenBank/DDBJ databases">
        <authorList>
            <person name="Varghese N."/>
            <person name="Submissions S."/>
        </authorList>
    </citation>
    <scope>NUCLEOTIDE SEQUENCE [LARGE SCALE GENOMIC DNA]</scope>
    <source>
        <strain evidence="21">NLAE-zl-C134</strain>
    </source>
</reference>
<gene>
    <name evidence="19" type="primary">cobS</name>
    <name evidence="20" type="ORF">SAMN05216529_101332</name>
</gene>
<dbReference type="GO" id="GO:0051073">
    <property type="term" value="F:adenosylcobinamide-GDP ribazoletransferase activity"/>
    <property type="evidence" value="ECO:0007669"/>
    <property type="project" value="UniProtKB-UniRule"/>
</dbReference>
<evidence type="ECO:0000256" key="1">
    <source>
        <dbReference type="ARBA" id="ARBA00001946"/>
    </source>
</evidence>
<comment type="catalytic activity">
    <reaction evidence="17 19">
        <text>alpha-ribazole + adenosylcob(III)inamide-GDP = adenosylcob(III)alamin + GMP + H(+)</text>
        <dbReference type="Rhea" id="RHEA:16049"/>
        <dbReference type="ChEBI" id="CHEBI:10329"/>
        <dbReference type="ChEBI" id="CHEBI:15378"/>
        <dbReference type="ChEBI" id="CHEBI:18408"/>
        <dbReference type="ChEBI" id="CHEBI:58115"/>
        <dbReference type="ChEBI" id="CHEBI:60487"/>
        <dbReference type="EC" id="2.7.8.26"/>
    </reaction>
</comment>
<evidence type="ECO:0000256" key="5">
    <source>
        <dbReference type="ARBA" id="ARBA00013200"/>
    </source>
</evidence>
<evidence type="ECO:0000256" key="10">
    <source>
        <dbReference type="ARBA" id="ARBA00022692"/>
    </source>
</evidence>
<evidence type="ECO:0000256" key="18">
    <source>
        <dbReference type="ARBA" id="ARBA00049504"/>
    </source>
</evidence>
<feature type="transmembrane region" description="Helical" evidence="19">
    <location>
        <begin position="109"/>
        <end position="129"/>
    </location>
</feature>
<dbReference type="OrthoDB" id="9794626at2"/>
<name>A0A316A3R0_9FIRM</name>
<evidence type="ECO:0000256" key="16">
    <source>
        <dbReference type="ARBA" id="ARBA00032853"/>
    </source>
</evidence>
<dbReference type="Pfam" id="PF02654">
    <property type="entry name" value="CobS"/>
    <property type="match status" value="1"/>
</dbReference>
<evidence type="ECO:0000256" key="19">
    <source>
        <dbReference type="HAMAP-Rule" id="MF_00719"/>
    </source>
</evidence>
<keyword evidence="9 19" id="KW-0808">Transferase</keyword>
<protein>
    <recommendedName>
        <fullName evidence="6 19">Adenosylcobinamide-GDP ribazoletransferase</fullName>
        <ecNumber evidence="5 19">2.7.8.26</ecNumber>
    </recommendedName>
    <alternativeName>
        <fullName evidence="16 19">Cobalamin synthase</fullName>
    </alternativeName>
    <alternativeName>
        <fullName evidence="15 19">Cobalamin-5'-phosphate synthase</fullName>
    </alternativeName>
</protein>
<evidence type="ECO:0000256" key="9">
    <source>
        <dbReference type="ARBA" id="ARBA00022679"/>
    </source>
</evidence>
<organism evidence="20 21">
    <name type="scientific">Faecalicatena contorta</name>
    <dbReference type="NCBI Taxonomy" id="39482"/>
    <lineage>
        <taxon>Bacteria</taxon>
        <taxon>Bacillati</taxon>
        <taxon>Bacillota</taxon>
        <taxon>Clostridia</taxon>
        <taxon>Lachnospirales</taxon>
        <taxon>Lachnospiraceae</taxon>
        <taxon>Faecalicatena</taxon>
    </lineage>
</organism>
<evidence type="ECO:0000256" key="2">
    <source>
        <dbReference type="ARBA" id="ARBA00004651"/>
    </source>
</evidence>
<sequence length="256" mass="27988">MYLLRSCAIAISMYSKIPMPRVDWDEKNLRYVMCFFPLVGVVLGGLEIFLGGLLLKSGFGPLFFGAVMTLLPVLVTGGIHMDGFMDTMDALSSYGDREKKLEILKDPHAGAFAILGMCCYFLWSVALWSQVTMEMLPVIGCGYMLSRSISGFSVVMFPSAKDSGLAKTFQDGAQKKTVRITMLVYIAFLAVLMLSLDLKGGAAALFSAGLVFLYYCHICKKQFGGITGDLAGYFLQLCELGMLTGIVSIGGFLWRL</sequence>
<evidence type="ECO:0000256" key="3">
    <source>
        <dbReference type="ARBA" id="ARBA00004663"/>
    </source>
</evidence>
<keyword evidence="12 19" id="KW-1133">Transmembrane helix</keyword>
<evidence type="ECO:0000256" key="6">
    <source>
        <dbReference type="ARBA" id="ARBA00015850"/>
    </source>
</evidence>
<feature type="transmembrane region" description="Helical" evidence="19">
    <location>
        <begin position="178"/>
        <end position="196"/>
    </location>
</feature>
<keyword evidence="21" id="KW-1185">Reference proteome</keyword>
<dbReference type="GO" id="GO:0005886">
    <property type="term" value="C:plasma membrane"/>
    <property type="evidence" value="ECO:0007669"/>
    <property type="project" value="UniProtKB-SubCell"/>
</dbReference>
<dbReference type="PANTHER" id="PTHR34148">
    <property type="entry name" value="ADENOSYLCOBINAMIDE-GDP RIBAZOLETRANSFERASE"/>
    <property type="match status" value="1"/>
</dbReference>
<keyword evidence="8 19" id="KW-0169">Cobalamin biosynthesis</keyword>
<evidence type="ECO:0000256" key="14">
    <source>
        <dbReference type="ARBA" id="ARBA00025228"/>
    </source>
</evidence>
<evidence type="ECO:0000256" key="8">
    <source>
        <dbReference type="ARBA" id="ARBA00022573"/>
    </source>
</evidence>
<dbReference type="RefSeq" id="WP_109708459.1">
    <property type="nucleotide sequence ID" value="NZ_QGDS01000001.1"/>
</dbReference>
<evidence type="ECO:0000256" key="4">
    <source>
        <dbReference type="ARBA" id="ARBA00010561"/>
    </source>
</evidence>
<feature type="transmembrane region" description="Helical" evidence="19">
    <location>
        <begin position="230"/>
        <end position="254"/>
    </location>
</feature>
<dbReference type="EC" id="2.7.8.26" evidence="5 19"/>
<evidence type="ECO:0000256" key="13">
    <source>
        <dbReference type="ARBA" id="ARBA00023136"/>
    </source>
</evidence>
<comment type="cofactor">
    <cofactor evidence="1 19">
        <name>Mg(2+)</name>
        <dbReference type="ChEBI" id="CHEBI:18420"/>
    </cofactor>
</comment>